<dbReference type="GeneID" id="87841671"/>
<dbReference type="Proteomes" id="UP001278766">
    <property type="component" value="Unassembled WGS sequence"/>
</dbReference>
<evidence type="ECO:0000313" key="2">
    <source>
        <dbReference type="Proteomes" id="UP001278766"/>
    </source>
</evidence>
<keyword evidence="2" id="KW-1185">Reference proteome</keyword>
<proteinExistence type="predicted"/>
<evidence type="ECO:0000313" key="1">
    <source>
        <dbReference type="EMBL" id="KAK3291627.1"/>
    </source>
</evidence>
<comment type="caution">
    <text evidence="1">The sequence shown here is derived from an EMBL/GenBank/DDBJ whole genome shotgun (WGS) entry which is preliminary data.</text>
</comment>
<sequence length="71" mass="7870">MGIACMCEIIIGFLSAQGVLRGQVGNRVVWRWRLETGGWADACSITLLSQTIITWAAFAQLSQPRLQETVF</sequence>
<dbReference type="AlphaFoldDB" id="A0AAE0H853"/>
<gene>
    <name evidence="1" type="ORF">B0H64DRAFT_409616</name>
</gene>
<organism evidence="1 2">
    <name type="scientific">Chaetomium fimeti</name>
    <dbReference type="NCBI Taxonomy" id="1854472"/>
    <lineage>
        <taxon>Eukaryota</taxon>
        <taxon>Fungi</taxon>
        <taxon>Dikarya</taxon>
        <taxon>Ascomycota</taxon>
        <taxon>Pezizomycotina</taxon>
        <taxon>Sordariomycetes</taxon>
        <taxon>Sordariomycetidae</taxon>
        <taxon>Sordariales</taxon>
        <taxon>Chaetomiaceae</taxon>
        <taxon>Chaetomium</taxon>
    </lineage>
</organism>
<reference evidence="1" key="1">
    <citation type="journal article" date="2023" name="Mol. Phylogenet. Evol.">
        <title>Genome-scale phylogeny and comparative genomics of the fungal order Sordariales.</title>
        <authorList>
            <person name="Hensen N."/>
            <person name="Bonometti L."/>
            <person name="Westerberg I."/>
            <person name="Brannstrom I.O."/>
            <person name="Guillou S."/>
            <person name="Cros-Aarteil S."/>
            <person name="Calhoun S."/>
            <person name="Haridas S."/>
            <person name="Kuo A."/>
            <person name="Mondo S."/>
            <person name="Pangilinan J."/>
            <person name="Riley R."/>
            <person name="LaButti K."/>
            <person name="Andreopoulos B."/>
            <person name="Lipzen A."/>
            <person name="Chen C."/>
            <person name="Yan M."/>
            <person name="Daum C."/>
            <person name="Ng V."/>
            <person name="Clum A."/>
            <person name="Steindorff A."/>
            <person name="Ohm R.A."/>
            <person name="Martin F."/>
            <person name="Silar P."/>
            <person name="Natvig D.O."/>
            <person name="Lalanne C."/>
            <person name="Gautier V."/>
            <person name="Ament-Velasquez S.L."/>
            <person name="Kruys A."/>
            <person name="Hutchinson M.I."/>
            <person name="Powell A.J."/>
            <person name="Barry K."/>
            <person name="Miller A.N."/>
            <person name="Grigoriev I.V."/>
            <person name="Debuchy R."/>
            <person name="Gladieux P."/>
            <person name="Hiltunen Thoren M."/>
            <person name="Johannesson H."/>
        </authorList>
    </citation>
    <scope>NUCLEOTIDE SEQUENCE</scope>
    <source>
        <strain evidence="1">CBS 168.71</strain>
    </source>
</reference>
<accession>A0AAE0H853</accession>
<dbReference type="RefSeq" id="XP_062655141.1">
    <property type="nucleotide sequence ID" value="XM_062804723.1"/>
</dbReference>
<reference evidence="1" key="2">
    <citation type="submission" date="2023-06" db="EMBL/GenBank/DDBJ databases">
        <authorList>
            <consortium name="Lawrence Berkeley National Laboratory"/>
            <person name="Haridas S."/>
            <person name="Hensen N."/>
            <person name="Bonometti L."/>
            <person name="Westerberg I."/>
            <person name="Brannstrom I.O."/>
            <person name="Guillou S."/>
            <person name="Cros-Aarteil S."/>
            <person name="Calhoun S."/>
            <person name="Kuo A."/>
            <person name="Mondo S."/>
            <person name="Pangilinan J."/>
            <person name="Riley R."/>
            <person name="Labutti K."/>
            <person name="Andreopoulos B."/>
            <person name="Lipzen A."/>
            <person name="Chen C."/>
            <person name="Yanf M."/>
            <person name="Daum C."/>
            <person name="Ng V."/>
            <person name="Clum A."/>
            <person name="Steindorff A."/>
            <person name="Ohm R."/>
            <person name="Martin F."/>
            <person name="Silar P."/>
            <person name="Natvig D."/>
            <person name="Lalanne C."/>
            <person name="Gautier V."/>
            <person name="Ament-Velasquez S.L."/>
            <person name="Kruys A."/>
            <person name="Hutchinson M.I."/>
            <person name="Powell A.J."/>
            <person name="Barry K."/>
            <person name="Miller A.N."/>
            <person name="Grigoriev I.V."/>
            <person name="Debuchy R."/>
            <person name="Gladieux P."/>
            <person name="Thoren M.H."/>
            <person name="Johannesson H."/>
        </authorList>
    </citation>
    <scope>NUCLEOTIDE SEQUENCE</scope>
    <source>
        <strain evidence="1">CBS 168.71</strain>
    </source>
</reference>
<dbReference type="EMBL" id="JAUEPN010000009">
    <property type="protein sequence ID" value="KAK3291627.1"/>
    <property type="molecule type" value="Genomic_DNA"/>
</dbReference>
<name>A0AAE0H853_9PEZI</name>
<protein>
    <submittedName>
        <fullName evidence="1">Uncharacterized protein</fullName>
    </submittedName>
</protein>